<name>A0AAP2DH30_9BACT</name>
<dbReference type="InterPro" id="IPR017937">
    <property type="entry name" value="Thioredoxin_CS"/>
</dbReference>
<protein>
    <submittedName>
        <fullName evidence="3">TlpA family protein disulfide reductase</fullName>
    </submittedName>
</protein>
<dbReference type="InterPro" id="IPR000866">
    <property type="entry name" value="AhpC/TSA"/>
</dbReference>
<dbReference type="GO" id="GO:0016209">
    <property type="term" value="F:antioxidant activity"/>
    <property type="evidence" value="ECO:0007669"/>
    <property type="project" value="InterPro"/>
</dbReference>
<dbReference type="CDD" id="cd02966">
    <property type="entry name" value="TlpA_like_family"/>
    <property type="match status" value="1"/>
</dbReference>
<dbReference type="PROSITE" id="PS51352">
    <property type="entry name" value="THIOREDOXIN_2"/>
    <property type="match status" value="1"/>
</dbReference>
<evidence type="ECO:0000256" key="1">
    <source>
        <dbReference type="ARBA" id="ARBA00023284"/>
    </source>
</evidence>
<evidence type="ECO:0000313" key="4">
    <source>
        <dbReference type="Proteomes" id="UP001319180"/>
    </source>
</evidence>
<keyword evidence="1" id="KW-0676">Redox-active center</keyword>
<proteinExistence type="predicted"/>
<dbReference type="Pfam" id="PF00578">
    <property type="entry name" value="AhpC-TSA"/>
    <property type="match status" value="1"/>
</dbReference>
<dbReference type="PANTHER" id="PTHR42852">
    <property type="entry name" value="THIOL:DISULFIDE INTERCHANGE PROTEIN DSBE"/>
    <property type="match status" value="1"/>
</dbReference>
<dbReference type="InterPro" id="IPR036249">
    <property type="entry name" value="Thioredoxin-like_sf"/>
</dbReference>
<keyword evidence="4" id="KW-1185">Reference proteome</keyword>
<dbReference type="GO" id="GO:0016491">
    <property type="term" value="F:oxidoreductase activity"/>
    <property type="evidence" value="ECO:0007669"/>
    <property type="project" value="InterPro"/>
</dbReference>
<reference evidence="3 4" key="1">
    <citation type="submission" date="2021-05" db="EMBL/GenBank/DDBJ databases">
        <title>A Polyphasic approach of four new species of the genus Ohtaekwangia: Ohtaekwangia histidinii sp. nov., Ohtaekwangia cretensis sp. nov., Ohtaekwangia indiensis sp. nov., Ohtaekwangia reichenbachii sp. nov. from diverse environment.</title>
        <authorList>
            <person name="Octaviana S."/>
        </authorList>
    </citation>
    <scope>NUCLEOTIDE SEQUENCE [LARGE SCALE GENOMIC DNA]</scope>
    <source>
        <strain evidence="3 4">PWU37</strain>
    </source>
</reference>
<evidence type="ECO:0000313" key="3">
    <source>
        <dbReference type="EMBL" id="MBT1689247.1"/>
    </source>
</evidence>
<dbReference type="Gene3D" id="3.40.30.10">
    <property type="entry name" value="Glutaredoxin"/>
    <property type="match status" value="1"/>
</dbReference>
<dbReference type="PANTHER" id="PTHR42852:SF13">
    <property type="entry name" value="PROTEIN DIPZ"/>
    <property type="match status" value="1"/>
</dbReference>
<evidence type="ECO:0000259" key="2">
    <source>
        <dbReference type="PROSITE" id="PS51352"/>
    </source>
</evidence>
<dbReference type="PROSITE" id="PS00194">
    <property type="entry name" value="THIOREDOXIN_1"/>
    <property type="match status" value="1"/>
</dbReference>
<dbReference type="InterPro" id="IPR050553">
    <property type="entry name" value="Thioredoxin_ResA/DsbE_sf"/>
</dbReference>
<sequence length="436" mass="49183">MAIDITRFRGIALMGILLHATVMAGSAGRPLKVGDKMPEYTFINLIQYPSPTVRTSDFRGKLLLLDFWATGCTACVESWPKLERLQQEFAGKIQILLINPWQNKTVVQPLIERRRAVGVVDLTLPSVCQDSNLLQLFRVESVPHVVWIDAGGVIRSISFGTELNAANIRSMLAGAPVTMRQKEYHGELSALPTTPDDHVLWQSTFSAYRSTMGMTVDAFARPETGYLLRAINLSISDLYNYAYSRQTDRYGYLRFTPRSKVQLATRDSVRCRANSGTVVDTENRFCYELVSGRPTDLPALQARMRYDLQGQFPYQVQWQKQIKRCLVFSVTDTARMGYKEGRRALLINDADFQVNNVTVSDLIQCLEDLTLYGAGPYPLVDETNFHGRIGGIQLVTNVYDVESLRRALLPHGLSIQWADRTVEVLVISDRVESTDR</sequence>
<dbReference type="Proteomes" id="UP001319180">
    <property type="component" value="Unassembled WGS sequence"/>
</dbReference>
<dbReference type="InterPro" id="IPR013766">
    <property type="entry name" value="Thioredoxin_domain"/>
</dbReference>
<dbReference type="SUPFAM" id="SSF52833">
    <property type="entry name" value="Thioredoxin-like"/>
    <property type="match status" value="1"/>
</dbReference>
<organism evidence="3 4">
    <name type="scientific">Dawidia soli</name>
    <dbReference type="NCBI Taxonomy" id="2782352"/>
    <lineage>
        <taxon>Bacteria</taxon>
        <taxon>Pseudomonadati</taxon>
        <taxon>Bacteroidota</taxon>
        <taxon>Cytophagia</taxon>
        <taxon>Cytophagales</taxon>
        <taxon>Chryseotaleaceae</taxon>
        <taxon>Dawidia</taxon>
    </lineage>
</organism>
<gene>
    <name evidence="3" type="ORF">KK078_21960</name>
</gene>
<accession>A0AAP2DH30</accession>
<feature type="domain" description="Thioredoxin" evidence="2">
    <location>
        <begin position="31"/>
        <end position="177"/>
    </location>
</feature>
<dbReference type="AlphaFoldDB" id="A0AAP2DH30"/>
<dbReference type="EMBL" id="JAHESC010000038">
    <property type="protein sequence ID" value="MBT1689247.1"/>
    <property type="molecule type" value="Genomic_DNA"/>
</dbReference>
<comment type="caution">
    <text evidence="3">The sequence shown here is derived from an EMBL/GenBank/DDBJ whole genome shotgun (WGS) entry which is preliminary data.</text>
</comment>